<dbReference type="Pfam" id="PF05552">
    <property type="entry name" value="MS_channel_1st_1"/>
    <property type="match status" value="2"/>
</dbReference>
<gene>
    <name evidence="2" type="ORF">A3I24_04125</name>
</gene>
<feature type="transmembrane region" description="Helical" evidence="1">
    <location>
        <begin position="24"/>
        <end position="45"/>
    </location>
</feature>
<accession>A0A1G1ZQW3</accession>
<dbReference type="Proteomes" id="UP000177690">
    <property type="component" value="Unassembled WGS sequence"/>
</dbReference>
<feature type="transmembrane region" description="Helical" evidence="1">
    <location>
        <begin position="87"/>
        <end position="113"/>
    </location>
</feature>
<dbReference type="AlphaFoldDB" id="A0A1G1ZQW3"/>
<sequence length="228" mass="24859">MVIQNWVDVVAVSLQDLWSRFVGLLPRLLGALATLIIGLIVAAVLERIVERVLFYLKLDNLLKNLGVDAYLHRANITLNFGHFVGRIVYWFVVLVFLLAASDILKFSALSLFIQDVLNYIPNVFVAILIMLVSLVAAKFLKGLVIASVLSARLHAAKALGALTWWSVFVFGLLTSLLQLGIAVSVINTLITGLIAMLAIAGGLAFGLGGKEYASYLVNRLREETGHQG</sequence>
<protein>
    <recommendedName>
        <fullName evidence="4">CmpX protein</fullName>
    </recommendedName>
</protein>
<keyword evidence="1" id="KW-0812">Transmembrane</keyword>
<keyword evidence="1" id="KW-0472">Membrane</keyword>
<evidence type="ECO:0000313" key="2">
    <source>
        <dbReference type="EMBL" id="OGY66849.1"/>
    </source>
</evidence>
<dbReference type="InterPro" id="IPR008910">
    <property type="entry name" value="MSC_TM_helix"/>
</dbReference>
<comment type="caution">
    <text evidence="2">The sequence shown here is derived from an EMBL/GenBank/DDBJ whole genome shotgun (WGS) entry which is preliminary data.</text>
</comment>
<proteinExistence type="predicted"/>
<feature type="transmembrane region" description="Helical" evidence="1">
    <location>
        <begin position="119"/>
        <end position="140"/>
    </location>
</feature>
<name>A0A1G1ZQW3_9BACT</name>
<organism evidence="2 3">
    <name type="scientific">Candidatus Harrisonbacteria bacterium RIFCSPLOWO2_02_FULL_41_13b</name>
    <dbReference type="NCBI Taxonomy" id="1798409"/>
    <lineage>
        <taxon>Bacteria</taxon>
        <taxon>Candidatus Harrisoniibacteriota</taxon>
    </lineage>
</organism>
<evidence type="ECO:0000256" key="1">
    <source>
        <dbReference type="SAM" id="Phobius"/>
    </source>
</evidence>
<feature type="transmembrane region" description="Helical" evidence="1">
    <location>
        <begin position="161"/>
        <end position="183"/>
    </location>
</feature>
<keyword evidence="1" id="KW-1133">Transmembrane helix</keyword>
<dbReference type="EMBL" id="MHJL01000034">
    <property type="protein sequence ID" value="OGY66849.1"/>
    <property type="molecule type" value="Genomic_DNA"/>
</dbReference>
<dbReference type="Gene3D" id="1.10.287.1260">
    <property type="match status" value="1"/>
</dbReference>
<evidence type="ECO:0000313" key="3">
    <source>
        <dbReference type="Proteomes" id="UP000177690"/>
    </source>
</evidence>
<feature type="transmembrane region" description="Helical" evidence="1">
    <location>
        <begin position="189"/>
        <end position="209"/>
    </location>
</feature>
<evidence type="ECO:0008006" key="4">
    <source>
        <dbReference type="Google" id="ProtNLM"/>
    </source>
</evidence>
<reference evidence="2 3" key="1">
    <citation type="journal article" date="2016" name="Nat. Commun.">
        <title>Thousands of microbial genomes shed light on interconnected biogeochemical processes in an aquifer system.</title>
        <authorList>
            <person name="Anantharaman K."/>
            <person name="Brown C.T."/>
            <person name="Hug L.A."/>
            <person name="Sharon I."/>
            <person name="Castelle C.J."/>
            <person name="Probst A.J."/>
            <person name="Thomas B.C."/>
            <person name="Singh A."/>
            <person name="Wilkins M.J."/>
            <person name="Karaoz U."/>
            <person name="Brodie E.L."/>
            <person name="Williams K.H."/>
            <person name="Hubbard S.S."/>
            <person name="Banfield J.F."/>
        </authorList>
    </citation>
    <scope>NUCLEOTIDE SEQUENCE [LARGE SCALE GENOMIC DNA]</scope>
</reference>